<proteinExistence type="predicted"/>
<sequence>MRNQASSMITGIDQIVNHSYSNISTTLQKIIDQEHERLFKTKKFPISK</sequence>
<dbReference type="KEGG" id="vha:VIBHAR_06083"/>
<evidence type="ECO:0000313" key="1">
    <source>
        <dbReference type="EMBL" id="ABU73976.1"/>
    </source>
</evidence>
<gene>
    <name evidence="1" type="ordered locus">VIBHAR_06083</name>
</gene>
<dbReference type="Proteomes" id="UP000008152">
    <property type="component" value="Chromosome II"/>
</dbReference>
<dbReference type="AlphaFoldDB" id="A7N2C7"/>
<accession>A7N2C7</accession>
<dbReference type="EMBL" id="CP000790">
    <property type="protein sequence ID" value="ABU73976.1"/>
    <property type="molecule type" value="Genomic_DNA"/>
</dbReference>
<organism evidence="1 2">
    <name type="scientific">Vibrio campbellii (strain ATCC BAA-1116)</name>
    <dbReference type="NCBI Taxonomy" id="2902295"/>
    <lineage>
        <taxon>Bacteria</taxon>
        <taxon>Pseudomonadati</taxon>
        <taxon>Pseudomonadota</taxon>
        <taxon>Gammaproteobacteria</taxon>
        <taxon>Vibrionales</taxon>
        <taxon>Vibrionaceae</taxon>
        <taxon>Vibrio</taxon>
    </lineage>
</organism>
<reference evidence="1 2" key="1">
    <citation type="submission" date="2007-08" db="EMBL/GenBank/DDBJ databases">
        <authorList>
            <consortium name="The Vibrio harveyi Genome Sequencing Project"/>
            <person name="Bassler B."/>
            <person name="Clifton S.W."/>
            <person name="Fulton L."/>
            <person name="Delehaunty K."/>
            <person name="Fronick C."/>
            <person name="Harrison M."/>
            <person name="Markivic C."/>
            <person name="Fulton R."/>
            <person name="Tin-Wollam A.-M."/>
            <person name="Shah N."/>
            <person name="Pepin K."/>
            <person name="Nash W."/>
            <person name="Thiruvilangam P."/>
            <person name="Bhonagiri V."/>
            <person name="Waters C."/>
            <person name="Tu K.C."/>
            <person name="Irgon J."/>
            <person name="Wilson R.K."/>
        </authorList>
    </citation>
    <scope>NUCLEOTIDE SEQUENCE [LARGE SCALE GENOMIC DNA]</scope>
    <source>
        <strain evidence="2">ATCC BAA-1116 / BB120</strain>
    </source>
</reference>
<protein>
    <submittedName>
        <fullName evidence="1">Uncharacterized protein</fullName>
    </submittedName>
</protein>
<name>A7N2C7_VIBC1</name>
<dbReference type="PATRIC" id="fig|338187.36.peg.4946"/>
<evidence type="ECO:0000313" key="2">
    <source>
        <dbReference type="Proteomes" id="UP000008152"/>
    </source>
</evidence>